<name>X1UYX7_9ZZZZ</name>
<organism evidence="1">
    <name type="scientific">marine sediment metagenome</name>
    <dbReference type="NCBI Taxonomy" id="412755"/>
    <lineage>
        <taxon>unclassified sequences</taxon>
        <taxon>metagenomes</taxon>
        <taxon>ecological metagenomes</taxon>
    </lineage>
</organism>
<protein>
    <submittedName>
        <fullName evidence="1">Uncharacterized protein</fullName>
    </submittedName>
</protein>
<sequence>DTDSKMAQDYKWYCPYCNKVYERQTDAQLCCMVRKEKPYWFKEGMTPKYGPVGVRRGDVFTSFKELFDIWLDFATRMVDHVFDRTPKRKAKIREKVVDYIERFRGFPLAGWDHKHSDTDMYMCDHFDYWFDEYYNDKLKQSRFLTDIACAIRAGLDIAYPEQVSGGVVGFTVGDLRKMYPEGIPDYVTNFFHQSLPPDAKDEEHVWL</sequence>
<gene>
    <name evidence="1" type="ORF">S12H4_29456</name>
</gene>
<evidence type="ECO:0000313" key="1">
    <source>
        <dbReference type="EMBL" id="GAI97564.1"/>
    </source>
</evidence>
<proteinExistence type="predicted"/>
<feature type="non-terminal residue" evidence="1">
    <location>
        <position position="1"/>
    </location>
</feature>
<dbReference type="AlphaFoldDB" id="X1UYX7"/>
<dbReference type="EMBL" id="BARW01016993">
    <property type="protein sequence ID" value="GAI97564.1"/>
    <property type="molecule type" value="Genomic_DNA"/>
</dbReference>
<comment type="caution">
    <text evidence="1">The sequence shown here is derived from an EMBL/GenBank/DDBJ whole genome shotgun (WGS) entry which is preliminary data.</text>
</comment>
<accession>X1UYX7</accession>
<reference evidence="1" key="1">
    <citation type="journal article" date="2014" name="Front. Microbiol.">
        <title>High frequency of phylogenetically diverse reductive dehalogenase-homologous genes in deep subseafloor sedimentary metagenomes.</title>
        <authorList>
            <person name="Kawai M."/>
            <person name="Futagami T."/>
            <person name="Toyoda A."/>
            <person name="Takaki Y."/>
            <person name="Nishi S."/>
            <person name="Hori S."/>
            <person name="Arai W."/>
            <person name="Tsubouchi T."/>
            <person name="Morono Y."/>
            <person name="Uchiyama I."/>
            <person name="Ito T."/>
            <person name="Fujiyama A."/>
            <person name="Inagaki F."/>
            <person name="Takami H."/>
        </authorList>
    </citation>
    <scope>NUCLEOTIDE SEQUENCE</scope>
    <source>
        <strain evidence="1">Expedition CK06-06</strain>
    </source>
</reference>